<dbReference type="Proteomes" id="UP000078558">
    <property type="component" value="Chromosome I"/>
</dbReference>
<evidence type="ECO:0000313" key="3">
    <source>
        <dbReference type="EMBL" id="SOE48872.1"/>
    </source>
</evidence>
<organism evidence="2 4">
    <name type="scientific">Orrella dioscoreae</name>
    <dbReference type="NCBI Taxonomy" id="1851544"/>
    <lineage>
        <taxon>Bacteria</taxon>
        <taxon>Pseudomonadati</taxon>
        <taxon>Pseudomonadota</taxon>
        <taxon>Betaproteobacteria</taxon>
        <taxon>Burkholderiales</taxon>
        <taxon>Alcaligenaceae</taxon>
        <taxon>Orrella</taxon>
    </lineage>
</organism>
<dbReference type="KEGG" id="odi:ODI_R1698"/>
<dbReference type="EMBL" id="FLRC01000018">
    <property type="protein sequence ID" value="SBT25391.1"/>
    <property type="molecule type" value="Genomic_DNA"/>
</dbReference>
<reference evidence="3 4" key="2">
    <citation type="submission" date="2017-08" db="EMBL/GenBank/DDBJ databases">
        <authorList>
            <person name="de Groot N.N."/>
        </authorList>
    </citation>
    <scope>NUCLEOTIDE SEQUENCE [LARGE SCALE GENOMIC DNA]</scope>
    <source>
        <strain evidence="3">Orrdi1</strain>
    </source>
</reference>
<dbReference type="STRING" id="1851544.ODI_01815"/>
<feature type="region of interest" description="Disordered" evidence="1">
    <location>
        <begin position="1"/>
        <end position="24"/>
    </location>
</feature>
<reference evidence="2 4" key="1">
    <citation type="submission" date="2016-06" db="EMBL/GenBank/DDBJ databases">
        <authorList>
            <person name="Kjaerup R.B."/>
            <person name="Dalgaard T.S."/>
            <person name="Juul-Madsen H.R."/>
        </authorList>
    </citation>
    <scope>NUCLEOTIDE SEQUENCE [LARGE SCALE GENOMIC DNA]</scope>
    <source>
        <strain evidence="2">Orrdi1</strain>
    </source>
</reference>
<protein>
    <submittedName>
        <fullName evidence="2">Uncharacterized protein</fullName>
    </submittedName>
</protein>
<keyword evidence="4" id="KW-1185">Reference proteome</keyword>
<proteinExistence type="predicted"/>
<dbReference type="EMBL" id="LT907988">
    <property type="protein sequence ID" value="SOE48872.1"/>
    <property type="molecule type" value="Genomic_DNA"/>
</dbReference>
<name>A0A1C3K1M3_9BURK</name>
<feature type="region of interest" description="Disordered" evidence="1">
    <location>
        <begin position="45"/>
        <end position="79"/>
    </location>
</feature>
<evidence type="ECO:0000313" key="2">
    <source>
        <dbReference type="EMBL" id="SBT25391.1"/>
    </source>
</evidence>
<evidence type="ECO:0000313" key="4">
    <source>
        <dbReference type="Proteomes" id="UP000078558"/>
    </source>
</evidence>
<sequence>MKKRQKSNPQFYHPPPSSPDAQNQCAKINLKRLICRSLVTQAKCGPFAARPPQGKRRPLGGQQAEGAAWGSPFGSRKPM</sequence>
<dbReference type="AlphaFoldDB" id="A0A1C3K1M3"/>
<gene>
    <name evidence="2" type="ORF">ODI_01815</name>
    <name evidence="3" type="ORF">ODI_R1698</name>
</gene>
<accession>A0A1C3K1M3</accession>
<evidence type="ECO:0000256" key="1">
    <source>
        <dbReference type="SAM" id="MobiDB-lite"/>
    </source>
</evidence>